<feature type="region of interest" description="Disordered" evidence="1">
    <location>
        <begin position="120"/>
        <end position="187"/>
    </location>
</feature>
<reference evidence="2 3" key="1">
    <citation type="submission" date="2019-06" db="EMBL/GenBank/DDBJ databases">
        <title>Draft genomes of female and male turbot (Scophthalmus maximus).</title>
        <authorList>
            <person name="Xu H."/>
            <person name="Xu X.-W."/>
            <person name="Shao C."/>
            <person name="Chen S."/>
        </authorList>
    </citation>
    <scope>NUCLEOTIDE SEQUENCE [LARGE SCALE GENOMIC DNA]</scope>
    <source>
        <strain evidence="2">Ysfricsl-2016a</strain>
        <tissue evidence="2">Blood</tissue>
    </source>
</reference>
<dbReference type="AlphaFoldDB" id="A0A6A4TGM0"/>
<dbReference type="Proteomes" id="UP000438429">
    <property type="component" value="Unassembled WGS sequence"/>
</dbReference>
<sequence>MGRCLQESLLPNGHLSAANDVLTDSSWAGQPLKKTCFADSCVPSPLPAFQIAFALKGLVHIIFNPRALCALRMTGETDKGYAIYAEFFHMKQTQTCGHYLAAFAASVKFRRVSADRKVLRGADTRSRSRTSTSSVGLHRRGREGKQKATGIRKRERSQKPWWDFSWSQDQEDFAGRSPGLLPPDTGG</sequence>
<proteinExistence type="predicted"/>
<dbReference type="EMBL" id="VEVO01000005">
    <property type="protein sequence ID" value="KAF0042011.1"/>
    <property type="molecule type" value="Genomic_DNA"/>
</dbReference>
<accession>A0A6A4TGM0</accession>
<comment type="caution">
    <text evidence="2">The sequence shown here is derived from an EMBL/GenBank/DDBJ whole genome shotgun (WGS) entry which is preliminary data.</text>
</comment>
<protein>
    <submittedName>
        <fullName evidence="2">Uncharacterized protein</fullName>
    </submittedName>
</protein>
<organism evidence="2 3">
    <name type="scientific">Scophthalmus maximus</name>
    <name type="common">Turbot</name>
    <name type="synonym">Psetta maxima</name>
    <dbReference type="NCBI Taxonomy" id="52904"/>
    <lineage>
        <taxon>Eukaryota</taxon>
        <taxon>Metazoa</taxon>
        <taxon>Chordata</taxon>
        <taxon>Craniata</taxon>
        <taxon>Vertebrata</taxon>
        <taxon>Euteleostomi</taxon>
        <taxon>Actinopterygii</taxon>
        <taxon>Neopterygii</taxon>
        <taxon>Teleostei</taxon>
        <taxon>Neoteleostei</taxon>
        <taxon>Acanthomorphata</taxon>
        <taxon>Carangaria</taxon>
        <taxon>Pleuronectiformes</taxon>
        <taxon>Pleuronectoidei</taxon>
        <taxon>Scophthalmidae</taxon>
        <taxon>Scophthalmus</taxon>
    </lineage>
</organism>
<evidence type="ECO:0000256" key="1">
    <source>
        <dbReference type="SAM" id="MobiDB-lite"/>
    </source>
</evidence>
<gene>
    <name evidence="2" type="ORF">F2P81_005543</name>
</gene>
<evidence type="ECO:0000313" key="3">
    <source>
        <dbReference type="Proteomes" id="UP000438429"/>
    </source>
</evidence>
<name>A0A6A4TGM0_SCOMX</name>
<evidence type="ECO:0000313" key="2">
    <source>
        <dbReference type="EMBL" id="KAF0042011.1"/>
    </source>
</evidence>